<organism evidence="5 6">
    <name type="scientific">Sulfurospirillum deleyianum (strain ATCC 51133 / DSM 6946 / 5175)</name>
    <dbReference type="NCBI Taxonomy" id="525898"/>
    <lineage>
        <taxon>Bacteria</taxon>
        <taxon>Pseudomonadati</taxon>
        <taxon>Campylobacterota</taxon>
        <taxon>Epsilonproteobacteria</taxon>
        <taxon>Campylobacterales</taxon>
        <taxon>Sulfurospirillaceae</taxon>
        <taxon>Sulfurospirillum</taxon>
    </lineage>
</organism>
<dbReference type="InterPro" id="IPR019734">
    <property type="entry name" value="TPR_rpt"/>
</dbReference>
<feature type="transmembrane region" description="Helical" evidence="4">
    <location>
        <begin position="54"/>
        <end position="76"/>
    </location>
</feature>
<reference evidence="5 6" key="2">
    <citation type="journal article" date="2010" name="Stand. Genomic Sci.">
        <title>Complete genome sequence of Sulfurospirillum deleyianum type strain (5175).</title>
        <authorList>
            <person name="Sikorski J."/>
            <person name="Lapidus A."/>
            <person name="Copeland A."/>
            <person name="Glavina Del Rio T."/>
            <person name="Nolan M."/>
            <person name="Lucas S."/>
            <person name="Chen F."/>
            <person name="Tice H."/>
            <person name="Cheng J.F."/>
            <person name="Saunders E."/>
            <person name="Bruce D."/>
            <person name="Goodwin L."/>
            <person name="Pitluck S."/>
            <person name="Ovchinnikova G."/>
            <person name="Pati A."/>
            <person name="Ivanova N."/>
            <person name="Mavromatis K."/>
            <person name="Chen A."/>
            <person name="Palaniappan K."/>
            <person name="Chain P."/>
            <person name="Land M."/>
            <person name="Hauser L."/>
            <person name="Chang Y.J."/>
            <person name="Jeffries C.D."/>
            <person name="Brettin T."/>
            <person name="Detter J.C."/>
            <person name="Han C."/>
            <person name="Rohde M."/>
            <person name="Lang E."/>
            <person name="Spring S."/>
            <person name="Goker M."/>
            <person name="Bristow J."/>
            <person name="Eisen J.A."/>
            <person name="Markowitz V."/>
            <person name="Hugenholtz P."/>
            <person name="Kyrpides N.C."/>
            <person name="Klenk H.P."/>
        </authorList>
    </citation>
    <scope>NUCLEOTIDE SEQUENCE [LARGE SCALE GENOMIC DNA]</scope>
    <source>
        <strain evidence="6">ATCC 51133 / DSM 6946 / 5175</strain>
    </source>
</reference>
<keyword evidence="1" id="KW-0677">Repeat</keyword>
<keyword evidence="4" id="KW-1133">Transmembrane helix</keyword>
<accession>D1B3V2</accession>
<dbReference type="InterPro" id="IPR011990">
    <property type="entry name" value="TPR-like_helical_dom_sf"/>
</dbReference>
<dbReference type="PANTHER" id="PTHR45586:SF1">
    <property type="entry name" value="LIPOPOLYSACCHARIDE ASSEMBLY PROTEIN B"/>
    <property type="match status" value="1"/>
</dbReference>
<sequence>MAEEEVVILEAENTPSNEEESFALIEEERTDEITPSEVVPLNQNEKRSPSKKRLLILLIAGVILLIGIMVALLLILNAKDTVSQTPIIKEKEEEKILQKEQFSPSKLDSMIKKAHLLYEQGNKEEALKIYEKIATFNEAISYYNIGVAKLKEKNFSEALEAFKKAIQNKEHRCISAINAAVCALELKDDTLFTYYIDLAFSYLPEESNAPLYSYYVGLVHYYKNFYYEALSAIRHPSMEFYKEDQTYLASKILASLNQNTLAIDTLEGIKAEGDHFTLGLLYAKKGDFVTAKHYLQRAIHAEPHNAKVKIALSMVENKLGNLGNTASLLGEVYKINDTNAQTKPLYNLHTILKPSLFDVQNAQKEFEKELFFTQENIYGLLFYYAPYKVFDAKQTIDYIRKGSMNIFIDEIGPALSYLKASSTISKVNIAISQGIKQALNAHVYEANTIFAHMVEEYKNHSILHYNLALTYAQIGDYAAAYKNFSKSYHLDNNNYLAGVFAIMSGHLINRDVAKLLEDVKESIHKNPALEKENLYLSLLYLTDKNEFSLTRWLEMEKEDSPLSLVLNIIASQKLSNERMYERSTQKLQALLPKDIMANIIAFNAKYHKKAIKSYAKEIQMEFNKLPLEYDTFYYGPKMVKEQYIKLLQIGGLLHQKRDSVRAQMEKEQEDIPAMMQTLAFMEIYTNRFEEAFTLYNKLIDDYHKKDTYTIFLASVAAIGAGHNENAIALLELSKLTDPANMESRYALGLLYQEIGNFEAASVQYRSIGNSGFISRYFSFNIAR</sequence>
<dbReference type="Pfam" id="PF13181">
    <property type="entry name" value="TPR_8"/>
    <property type="match status" value="1"/>
</dbReference>
<evidence type="ECO:0000256" key="3">
    <source>
        <dbReference type="PROSITE-ProRule" id="PRU00339"/>
    </source>
</evidence>
<keyword evidence="2 3" id="KW-0802">TPR repeat</keyword>
<dbReference type="SMART" id="SM00028">
    <property type="entry name" value="TPR"/>
    <property type="match status" value="4"/>
</dbReference>
<evidence type="ECO:0000256" key="1">
    <source>
        <dbReference type="ARBA" id="ARBA00022737"/>
    </source>
</evidence>
<feature type="repeat" description="TPR" evidence="3">
    <location>
        <begin position="139"/>
        <end position="172"/>
    </location>
</feature>
<dbReference type="PANTHER" id="PTHR45586">
    <property type="entry name" value="TPR REPEAT-CONTAINING PROTEIN PA4667"/>
    <property type="match status" value="1"/>
</dbReference>
<dbReference type="KEGG" id="sdl:Sdel_1757"/>
<dbReference type="STRING" id="525898.Sdel_1757"/>
<keyword evidence="4" id="KW-0472">Membrane</keyword>
<dbReference type="Gene3D" id="1.25.40.10">
    <property type="entry name" value="Tetratricopeptide repeat domain"/>
    <property type="match status" value="4"/>
</dbReference>
<keyword evidence="4" id="KW-0812">Transmembrane</keyword>
<dbReference type="RefSeq" id="WP_012857522.1">
    <property type="nucleotide sequence ID" value="NC_013512.1"/>
</dbReference>
<name>D1B3V2_SULD5</name>
<gene>
    <name evidence="5" type="ordered locus">Sdel_1757</name>
</gene>
<proteinExistence type="predicted"/>
<dbReference type="Proteomes" id="UP000002222">
    <property type="component" value="Chromosome"/>
</dbReference>
<evidence type="ECO:0000256" key="2">
    <source>
        <dbReference type="ARBA" id="ARBA00022803"/>
    </source>
</evidence>
<dbReference type="PROSITE" id="PS50005">
    <property type="entry name" value="TPR"/>
    <property type="match status" value="3"/>
</dbReference>
<dbReference type="InterPro" id="IPR051012">
    <property type="entry name" value="CellSynth/LPSAsmb/PSIAsmb"/>
</dbReference>
<reference evidence="6" key="1">
    <citation type="submission" date="2009-11" db="EMBL/GenBank/DDBJ databases">
        <title>The complete genome of Sulfurospirillum deleyianum DSM 6946.</title>
        <authorList>
            <consortium name="US DOE Joint Genome Institute (JGI-PGF)"/>
            <person name="Lucas S."/>
            <person name="Copeland A."/>
            <person name="Lapidus A."/>
            <person name="Glavina del Rio T."/>
            <person name="Dalin E."/>
            <person name="Tice H."/>
            <person name="Bruce D."/>
            <person name="Goodwin L."/>
            <person name="Pitluck S."/>
            <person name="Kyrpides N."/>
            <person name="Mavromatis K."/>
            <person name="Ivanova N."/>
            <person name="Ovchinnikova G."/>
            <person name="Munk A.C."/>
            <person name="Lu M."/>
            <person name="Brettin T."/>
            <person name="Detter J.C."/>
            <person name="Han C."/>
            <person name="Tapia R."/>
            <person name="Larimer F."/>
            <person name="Land M."/>
            <person name="Hauser L."/>
            <person name="Markowitz V."/>
            <person name="Cheng J.F."/>
            <person name="Hugenholtz P."/>
            <person name="Woyke T."/>
            <person name="Wu D."/>
            <person name="Aumann P."/>
            <person name="Schneider S."/>
            <person name="Lang E."/>
            <person name="Spring S."/>
            <person name="Klenk H.P."/>
            <person name="Eisen J.A."/>
        </authorList>
    </citation>
    <scope>NUCLEOTIDE SEQUENCE [LARGE SCALE GENOMIC DNA]</scope>
    <source>
        <strain evidence="6">ATCC 51133 / DSM 6946 / 5175</strain>
    </source>
</reference>
<dbReference type="eggNOG" id="COG0457">
    <property type="taxonomic scope" value="Bacteria"/>
</dbReference>
<dbReference type="SUPFAM" id="SSF48452">
    <property type="entry name" value="TPR-like"/>
    <property type="match status" value="4"/>
</dbReference>
<keyword evidence="6" id="KW-1185">Reference proteome</keyword>
<dbReference type="AlphaFoldDB" id="D1B3V2"/>
<evidence type="ECO:0000313" key="5">
    <source>
        <dbReference type="EMBL" id="ACZ12772.1"/>
    </source>
</evidence>
<dbReference type="HOGENOM" id="CLU_354486_0_0_7"/>
<feature type="repeat" description="TPR" evidence="3">
    <location>
        <begin position="461"/>
        <end position="494"/>
    </location>
</feature>
<evidence type="ECO:0000313" key="6">
    <source>
        <dbReference type="Proteomes" id="UP000002222"/>
    </source>
</evidence>
<dbReference type="EMBL" id="CP001816">
    <property type="protein sequence ID" value="ACZ12772.1"/>
    <property type="molecule type" value="Genomic_DNA"/>
</dbReference>
<evidence type="ECO:0000256" key="4">
    <source>
        <dbReference type="SAM" id="Phobius"/>
    </source>
</evidence>
<dbReference type="OrthoDB" id="5346105at2"/>
<protein>
    <submittedName>
        <fullName evidence="5">TPR repeat-containing protein</fullName>
    </submittedName>
</protein>
<feature type="repeat" description="TPR" evidence="3">
    <location>
        <begin position="272"/>
        <end position="305"/>
    </location>
</feature>
<dbReference type="Pfam" id="PF13432">
    <property type="entry name" value="TPR_16"/>
    <property type="match status" value="1"/>
</dbReference>